<name>E9GUZ7_DAPPU</name>
<evidence type="ECO:0000256" key="4">
    <source>
        <dbReference type="ARBA" id="ARBA00022801"/>
    </source>
</evidence>
<dbReference type="AlphaFoldDB" id="E9GUZ7"/>
<evidence type="ECO:0000313" key="8">
    <source>
        <dbReference type="Proteomes" id="UP000000305"/>
    </source>
</evidence>
<evidence type="ECO:0000256" key="1">
    <source>
        <dbReference type="ARBA" id="ARBA00009136"/>
    </source>
</evidence>
<dbReference type="HOGENOM" id="CLU_600297_0_0_1"/>
<keyword evidence="5" id="KW-0175">Coiled coil</keyword>
<dbReference type="CDD" id="cd00303">
    <property type="entry name" value="retropepsin_like"/>
    <property type="match status" value="1"/>
</dbReference>
<sequence>MRRYANRMRKAFHLAYPISGKLDSATSASREQMMMDRFIEGLQPDLQARHKDFPSLEKLIDKAELIALTIEEAETRNEIHAVNAALETTANSEQARVVEALDRLNEKVEKKAATHQEEVELNLELMRKQLAQKQVQFHIPNQSFVTQPGAFKRAAVFCDFHNTEANFWVKEQMVNDRCRTCNKLGHRPHFCPAIRNPRPPHPSGQPVPGDCVVEALVDTGASKSLISDKILVQLKISGIPHSFSRDVSINLFDINDRRLSCIGTIKTNIHVENENTPEFLSQEFVVAQGIMEDCILGLDALYEHKFVIDGFEKQVYRVREPDQFTNRLEPFIMTGGKLTIPPFSACVMESGGMAPNYPLTPHSFSRVVQDYRWVYA</sequence>
<dbReference type="InParanoid" id="E9GUZ7"/>
<dbReference type="PANTHER" id="PTHR12917">
    <property type="entry name" value="ASPARTYL PROTEASE DDI-RELATED"/>
    <property type="match status" value="1"/>
</dbReference>
<dbReference type="GO" id="GO:0004190">
    <property type="term" value="F:aspartic-type endopeptidase activity"/>
    <property type="evidence" value="ECO:0007669"/>
    <property type="project" value="UniProtKB-KW"/>
</dbReference>
<dbReference type="PANTHER" id="PTHR12917:SF1">
    <property type="entry name" value="AT13091P"/>
    <property type="match status" value="1"/>
</dbReference>
<dbReference type="PROSITE" id="PS50175">
    <property type="entry name" value="ASP_PROT_RETROV"/>
    <property type="match status" value="1"/>
</dbReference>
<dbReference type="InterPro" id="IPR001969">
    <property type="entry name" value="Aspartic_peptidase_AS"/>
</dbReference>
<dbReference type="InterPro" id="IPR001995">
    <property type="entry name" value="Peptidase_A2_cat"/>
</dbReference>
<dbReference type="EMBL" id="GL732567">
    <property type="protein sequence ID" value="EFX76577.1"/>
    <property type="molecule type" value="Genomic_DNA"/>
</dbReference>
<evidence type="ECO:0000256" key="3">
    <source>
        <dbReference type="ARBA" id="ARBA00022750"/>
    </source>
</evidence>
<evidence type="ECO:0000313" key="7">
    <source>
        <dbReference type="EMBL" id="EFX76577.1"/>
    </source>
</evidence>
<keyword evidence="2" id="KW-0645">Protease</keyword>
<accession>E9GUZ7</accession>
<dbReference type="SUPFAM" id="SSF50630">
    <property type="entry name" value="Acid proteases"/>
    <property type="match status" value="1"/>
</dbReference>
<evidence type="ECO:0000256" key="2">
    <source>
        <dbReference type="ARBA" id="ARBA00022670"/>
    </source>
</evidence>
<proteinExistence type="inferred from homology"/>
<evidence type="ECO:0000259" key="6">
    <source>
        <dbReference type="PROSITE" id="PS50175"/>
    </source>
</evidence>
<dbReference type="GO" id="GO:0006508">
    <property type="term" value="P:proteolysis"/>
    <property type="evidence" value="ECO:0007669"/>
    <property type="project" value="UniProtKB-KW"/>
</dbReference>
<keyword evidence="8" id="KW-1185">Reference proteome</keyword>
<evidence type="ECO:0000256" key="5">
    <source>
        <dbReference type="SAM" id="Coils"/>
    </source>
</evidence>
<dbReference type="Proteomes" id="UP000000305">
    <property type="component" value="Unassembled WGS sequence"/>
</dbReference>
<dbReference type="Gene3D" id="2.40.70.10">
    <property type="entry name" value="Acid Proteases"/>
    <property type="match status" value="1"/>
</dbReference>
<keyword evidence="4" id="KW-0378">Hydrolase</keyword>
<gene>
    <name evidence="7" type="ORF">DAPPUDRAFT_106807</name>
</gene>
<reference evidence="7 8" key="1">
    <citation type="journal article" date="2011" name="Science">
        <title>The ecoresponsive genome of Daphnia pulex.</title>
        <authorList>
            <person name="Colbourne J.K."/>
            <person name="Pfrender M.E."/>
            <person name="Gilbert D."/>
            <person name="Thomas W.K."/>
            <person name="Tucker A."/>
            <person name="Oakley T.H."/>
            <person name="Tokishita S."/>
            <person name="Aerts A."/>
            <person name="Arnold G.J."/>
            <person name="Basu M.K."/>
            <person name="Bauer D.J."/>
            <person name="Caceres C.E."/>
            <person name="Carmel L."/>
            <person name="Casola C."/>
            <person name="Choi J.H."/>
            <person name="Detter J.C."/>
            <person name="Dong Q."/>
            <person name="Dusheyko S."/>
            <person name="Eads B.D."/>
            <person name="Frohlich T."/>
            <person name="Geiler-Samerotte K.A."/>
            <person name="Gerlach D."/>
            <person name="Hatcher P."/>
            <person name="Jogdeo S."/>
            <person name="Krijgsveld J."/>
            <person name="Kriventseva E.V."/>
            <person name="Kultz D."/>
            <person name="Laforsch C."/>
            <person name="Lindquist E."/>
            <person name="Lopez J."/>
            <person name="Manak J.R."/>
            <person name="Muller J."/>
            <person name="Pangilinan J."/>
            <person name="Patwardhan R.P."/>
            <person name="Pitluck S."/>
            <person name="Pritham E.J."/>
            <person name="Rechtsteiner A."/>
            <person name="Rho M."/>
            <person name="Rogozin I.B."/>
            <person name="Sakarya O."/>
            <person name="Salamov A."/>
            <person name="Schaack S."/>
            <person name="Shapiro H."/>
            <person name="Shiga Y."/>
            <person name="Skalitzky C."/>
            <person name="Smith Z."/>
            <person name="Souvorov A."/>
            <person name="Sung W."/>
            <person name="Tang Z."/>
            <person name="Tsuchiya D."/>
            <person name="Tu H."/>
            <person name="Vos H."/>
            <person name="Wang M."/>
            <person name="Wolf Y.I."/>
            <person name="Yamagata H."/>
            <person name="Yamada T."/>
            <person name="Ye Y."/>
            <person name="Shaw J.R."/>
            <person name="Andrews J."/>
            <person name="Crease T.J."/>
            <person name="Tang H."/>
            <person name="Lucas S.M."/>
            <person name="Robertson H.M."/>
            <person name="Bork P."/>
            <person name="Koonin E.V."/>
            <person name="Zdobnov E.M."/>
            <person name="Grigoriev I.V."/>
            <person name="Lynch M."/>
            <person name="Boore J.L."/>
        </authorList>
    </citation>
    <scope>NUCLEOTIDE SEQUENCE [LARGE SCALE GENOMIC DNA]</scope>
</reference>
<feature type="domain" description="Peptidase A2" evidence="6">
    <location>
        <begin position="213"/>
        <end position="228"/>
    </location>
</feature>
<dbReference type="KEGG" id="dpx:DAPPUDRAFT_106807"/>
<organism evidence="7 8">
    <name type="scientific">Daphnia pulex</name>
    <name type="common">Water flea</name>
    <dbReference type="NCBI Taxonomy" id="6669"/>
    <lineage>
        <taxon>Eukaryota</taxon>
        <taxon>Metazoa</taxon>
        <taxon>Ecdysozoa</taxon>
        <taxon>Arthropoda</taxon>
        <taxon>Crustacea</taxon>
        <taxon>Branchiopoda</taxon>
        <taxon>Diplostraca</taxon>
        <taxon>Cladocera</taxon>
        <taxon>Anomopoda</taxon>
        <taxon>Daphniidae</taxon>
        <taxon>Daphnia</taxon>
    </lineage>
</organism>
<protein>
    <recommendedName>
        <fullName evidence="6">Peptidase A2 domain-containing protein</fullName>
    </recommendedName>
</protein>
<feature type="coiled-coil region" evidence="5">
    <location>
        <begin position="56"/>
        <end position="136"/>
    </location>
</feature>
<dbReference type="PROSITE" id="PS00141">
    <property type="entry name" value="ASP_PROTEASE"/>
    <property type="match status" value="1"/>
</dbReference>
<dbReference type="OrthoDB" id="10414605at2759"/>
<dbReference type="InterPro" id="IPR021109">
    <property type="entry name" value="Peptidase_aspartic_dom_sf"/>
</dbReference>
<dbReference type="PhylomeDB" id="E9GUZ7"/>
<comment type="similarity">
    <text evidence="1">Belongs to the DDI1 family.</text>
</comment>
<keyword evidence="3" id="KW-0064">Aspartyl protease</keyword>